<gene>
    <name evidence="2" type="ORF">SAMN02745217_00346</name>
</gene>
<name>A0A1M7XXR5_9FIRM</name>
<dbReference type="SUPFAM" id="SSF48452">
    <property type="entry name" value="TPR-like"/>
    <property type="match status" value="1"/>
</dbReference>
<dbReference type="GO" id="GO:0030246">
    <property type="term" value="F:carbohydrate binding"/>
    <property type="evidence" value="ECO:0007669"/>
    <property type="project" value="InterPro"/>
</dbReference>
<evidence type="ECO:0000313" key="3">
    <source>
        <dbReference type="Proteomes" id="UP000184612"/>
    </source>
</evidence>
<dbReference type="GO" id="GO:0003824">
    <property type="term" value="F:catalytic activity"/>
    <property type="evidence" value="ECO:0007669"/>
    <property type="project" value="InterPro"/>
</dbReference>
<protein>
    <recommendedName>
        <fullName evidence="1">DUF5107 domain-containing protein</fullName>
    </recommendedName>
</protein>
<dbReference type="SUPFAM" id="SSF74650">
    <property type="entry name" value="Galactose mutarotase-like"/>
    <property type="match status" value="1"/>
</dbReference>
<dbReference type="GO" id="GO:0005975">
    <property type="term" value="P:carbohydrate metabolic process"/>
    <property type="evidence" value="ECO:0007669"/>
    <property type="project" value="InterPro"/>
</dbReference>
<dbReference type="EMBL" id="FRFD01000003">
    <property type="protein sequence ID" value="SHO43758.1"/>
    <property type="molecule type" value="Genomic_DNA"/>
</dbReference>
<proteinExistence type="predicted"/>
<dbReference type="RefSeq" id="WP_073587078.1">
    <property type="nucleotide sequence ID" value="NZ_FRFD01000003.1"/>
</dbReference>
<dbReference type="InterPro" id="IPR011013">
    <property type="entry name" value="Gal_mutarotase_sf_dom"/>
</dbReference>
<dbReference type="Pfam" id="PF17128">
    <property type="entry name" value="DUF5107"/>
    <property type="match status" value="1"/>
</dbReference>
<reference evidence="2 3" key="1">
    <citation type="submission" date="2016-12" db="EMBL/GenBank/DDBJ databases">
        <authorList>
            <person name="Song W.-J."/>
            <person name="Kurnit D.M."/>
        </authorList>
    </citation>
    <scope>NUCLEOTIDE SEQUENCE [LARGE SCALE GENOMIC DNA]</scope>
    <source>
        <strain evidence="2 3">DSM 12503</strain>
    </source>
</reference>
<keyword evidence="3" id="KW-1185">Reference proteome</keyword>
<dbReference type="STRING" id="1121345.SAMN02745217_00346"/>
<organism evidence="2 3">
    <name type="scientific">Anaerocolumna xylanovorans DSM 12503</name>
    <dbReference type="NCBI Taxonomy" id="1121345"/>
    <lineage>
        <taxon>Bacteria</taxon>
        <taxon>Bacillati</taxon>
        <taxon>Bacillota</taxon>
        <taxon>Clostridia</taxon>
        <taxon>Lachnospirales</taxon>
        <taxon>Lachnospiraceae</taxon>
        <taxon>Anaerocolumna</taxon>
    </lineage>
</organism>
<feature type="domain" description="DUF5107" evidence="1">
    <location>
        <begin position="53"/>
        <end position="329"/>
    </location>
</feature>
<accession>A0A1M7XXR5</accession>
<evidence type="ECO:0000313" key="2">
    <source>
        <dbReference type="EMBL" id="SHO43758.1"/>
    </source>
</evidence>
<dbReference type="InterPro" id="IPR033396">
    <property type="entry name" value="DUF5107"/>
</dbReference>
<evidence type="ECO:0000259" key="1">
    <source>
        <dbReference type="Pfam" id="PF17128"/>
    </source>
</evidence>
<dbReference type="InterPro" id="IPR011990">
    <property type="entry name" value="TPR-like_helical_dom_sf"/>
</dbReference>
<sequence>MNTQLQFTKVKMKISKLGSEASLPDIFWDMQEKSKVKSKLSEYEEIFEGYGSVNTAYPYRQYNTYNRQLHTEEVSAAVLENSFLKATFLPDYGGRLWSLIDKVTGRNLLYTNDVIRPSNLALRNAWFSGGVEWNIGIIGHNPFTMSPLFTAEFLDEEKGPILRFYEFERVRKVSYQMDFWLEENSKYLNCRMRISNQNDTVIPMYWWSNMAVPQYQGGRVVVPATWAYTCIDNVLQKVEVPNNCGYDLTQYENINNQIDYFFDIEDKDSKYIANIDQNGYGLLQMSTDRLKGRKLFCWGKNEGSDRWQEYLTEEAGRYVEIQAGLGKTQYGCIPMAPNTAWEWLEQYGPIQISSGGTQNFDAAKGEVNDYVSSLIGGQKLEKILLETRSLSKVKGRVMYQGSQNGVMENCVRKKQEIPPISPHLDFTTADERYSEWISFLEDGTLCCPAPDKKPMEYICDEFIYDKLKSEVKAKEANNWYAWLHIGFYSLYKENFQEAKAALSKSNQLQENAWAKYGLSITAIAECCYEEAITLLESGIKQNRTDLSYVKESYKVLNKLKAVKVMHELYLQLPAEIAAESRMVLNYIIALKGIGEYQRAYELLMNNGGLEVDDIKEGEDSIGSIWLELYSKLYPKENAFVPHKFHFRSF</sequence>
<dbReference type="AlphaFoldDB" id="A0A1M7XXR5"/>
<dbReference type="Proteomes" id="UP000184612">
    <property type="component" value="Unassembled WGS sequence"/>
</dbReference>
<dbReference type="OrthoDB" id="174931at2"/>